<dbReference type="InterPro" id="IPR036259">
    <property type="entry name" value="MFS_trans_sf"/>
</dbReference>
<dbReference type="SUPFAM" id="SSF103473">
    <property type="entry name" value="MFS general substrate transporter"/>
    <property type="match status" value="1"/>
</dbReference>
<dbReference type="EMBL" id="BAAANE010000004">
    <property type="protein sequence ID" value="GAA1637106.1"/>
    <property type="molecule type" value="Genomic_DNA"/>
</dbReference>
<dbReference type="RefSeq" id="WP_344111650.1">
    <property type="nucleotide sequence ID" value="NZ_BAAANE010000004.1"/>
</dbReference>
<protein>
    <recommendedName>
        <fullName evidence="5">Integral membrane protein</fullName>
    </recommendedName>
</protein>
<gene>
    <name evidence="3" type="ORF">GCM10009744_27850</name>
</gene>
<feature type="transmembrane region" description="Helical" evidence="2">
    <location>
        <begin position="139"/>
        <end position="159"/>
    </location>
</feature>
<organism evidence="3 4">
    <name type="scientific">Kribbella alba</name>
    <dbReference type="NCBI Taxonomy" id="190197"/>
    <lineage>
        <taxon>Bacteria</taxon>
        <taxon>Bacillati</taxon>
        <taxon>Actinomycetota</taxon>
        <taxon>Actinomycetes</taxon>
        <taxon>Propionibacteriales</taxon>
        <taxon>Kribbellaceae</taxon>
        <taxon>Kribbella</taxon>
    </lineage>
</organism>
<evidence type="ECO:0008006" key="5">
    <source>
        <dbReference type="Google" id="ProtNLM"/>
    </source>
</evidence>
<evidence type="ECO:0000256" key="2">
    <source>
        <dbReference type="SAM" id="Phobius"/>
    </source>
</evidence>
<feature type="transmembrane region" description="Helical" evidence="2">
    <location>
        <begin position="113"/>
        <end position="132"/>
    </location>
</feature>
<sequence>MTDQHGDQPPRDQDRPGPYPGVFGGPAGAQPGPPPPNSGPGPYGDRPGPYGGSFGRQNPYSDLQTAPPKQVVIASVISFALGGLCLLLGVFSLTSAGEQIAETLTGSKGARSLVVGVVLACGVAYILPAVYLRKRRPWARIMLIVVAAFGIAGGTAALPGSIFGLALHVTLLVLMLQQPTKLWFSRR</sequence>
<accession>A0ABN2FA37</accession>
<feature type="compositionally biased region" description="Basic and acidic residues" evidence="1">
    <location>
        <begin position="1"/>
        <end position="15"/>
    </location>
</feature>
<evidence type="ECO:0000313" key="4">
    <source>
        <dbReference type="Proteomes" id="UP001501319"/>
    </source>
</evidence>
<keyword evidence="2" id="KW-1133">Transmembrane helix</keyword>
<comment type="caution">
    <text evidence="3">The sequence shown here is derived from an EMBL/GenBank/DDBJ whole genome shotgun (WGS) entry which is preliminary data.</text>
</comment>
<keyword evidence="2" id="KW-0812">Transmembrane</keyword>
<dbReference type="Proteomes" id="UP001501319">
    <property type="component" value="Unassembled WGS sequence"/>
</dbReference>
<feature type="region of interest" description="Disordered" evidence="1">
    <location>
        <begin position="1"/>
        <end position="61"/>
    </location>
</feature>
<keyword evidence="4" id="KW-1185">Reference proteome</keyword>
<reference evidence="3 4" key="1">
    <citation type="journal article" date="2019" name="Int. J. Syst. Evol. Microbiol.">
        <title>The Global Catalogue of Microorganisms (GCM) 10K type strain sequencing project: providing services to taxonomists for standard genome sequencing and annotation.</title>
        <authorList>
            <consortium name="The Broad Institute Genomics Platform"/>
            <consortium name="The Broad Institute Genome Sequencing Center for Infectious Disease"/>
            <person name="Wu L."/>
            <person name="Ma J."/>
        </authorList>
    </citation>
    <scope>NUCLEOTIDE SEQUENCE [LARGE SCALE GENOMIC DNA]</scope>
    <source>
        <strain evidence="3 4">JCM 14306</strain>
    </source>
</reference>
<feature type="transmembrane region" description="Helical" evidence="2">
    <location>
        <begin position="71"/>
        <end position="93"/>
    </location>
</feature>
<keyword evidence="2" id="KW-0472">Membrane</keyword>
<evidence type="ECO:0000256" key="1">
    <source>
        <dbReference type="SAM" id="MobiDB-lite"/>
    </source>
</evidence>
<name>A0ABN2FA37_9ACTN</name>
<proteinExistence type="predicted"/>
<evidence type="ECO:0000313" key="3">
    <source>
        <dbReference type="EMBL" id="GAA1637106.1"/>
    </source>
</evidence>